<dbReference type="PANTHER" id="PTHR10091:SF0">
    <property type="entry name" value="GALACTOSE MUTAROTASE"/>
    <property type="match status" value="1"/>
</dbReference>
<protein>
    <recommendedName>
        <fullName evidence="5 8">Aldose 1-epimerase</fullName>
        <ecNumber evidence="4 8">5.1.3.3</ecNumber>
    </recommendedName>
</protein>
<dbReference type="GO" id="GO:0033499">
    <property type="term" value="P:galactose catabolic process via UDP-galactose, Leloir pathway"/>
    <property type="evidence" value="ECO:0007669"/>
    <property type="project" value="TreeGrafter"/>
</dbReference>
<evidence type="ECO:0000313" key="12">
    <source>
        <dbReference type="EMBL" id="RAK45913.1"/>
    </source>
</evidence>
<sequence>MTTLNNKEYKTYTISSDNITIELTNLGAIMKRILVQYNKKEIDIVLGFDKEQDYFENDSTYFGAVIGRNANRIEESEFILEGHKYQLESNEGDNNLHSGSSGFHTRIWDVVSHNEHSITFSLLSPHLDQGFPGKLKMEVTYALIDDNALEVTYKGQSDRLTVFNPTNHSYFNLNGHDSGDVLHHKLWLNSDKYSELNDESIPTGKQLEVTDTNMDFTNLRMISEDKSDEYDDNFILNSSDIHQKAATLIGDVTGIQMDVYTNSPCIQLYTGNGLDDVHGKNGTVYNKHAGVCLETQFEPNSVNSNHPPLIDGKLEYKTIYKFSGF</sequence>
<dbReference type="InterPro" id="IPR015443">
    <property type="entry name" value="Aldose_1-epimerase"/>
</dbReference>
<dbReference type="Pfam" id="PF01263">
    <property type="entry name" value="Aldose_epim"/>
    <property type="match status" value="1"/>
</dbReference>
<feature type="active site" description="Proton acceptor" evidence="9">
    <location>
        <position position="294"/>
    </location>
</feature>
<name>A0A327ZU53_9STAP</name>
<evidence type="ECO:0000256" key="10">
    <source>
        <dbReference type="PIRSR" id="PIRSR005096-2"/>
    </source>
</evidence>
<comment type="catalytic activity">
    <reaction evidence="1 8">
        <text>alpha-D-glucose = beta-D-glucose</text>
        <dbReference type="Rhea" id="RHEA:10264"/>
        <dbReference type="ChEBI" id="CHEBI:15903"/>
        <dbReference type="ChEBI" id="CHEBI:17925"/>
        <dbReference type="EC" id="5.1.3.3"/>
    </reaction>
</comment>
<dbReference type="AlphaFoldDB" id="A0A327ZU53"/>
<comment type="caution">
    <text evidence="12">The sequence shown here is derived from an EMBL/GenBank/DDBJ whole genome shotgun (WGS) entry which is preliminary data.</text>
</comment>
<keyword evidence="6 8" id="KW-0413">Isomerase</keyword>
<gene>
    <name evidence="12" type="ORF">BHU61_00270</name>
</gene>
<keyword evidence="7 8" id="KW-0119">Carbohydrate metabolism</keyword>
<evidence type="ECO:0000256" key="5">
    <source>
        <dbReference type="ARBA" id="ARBA00014165"/>
    </source>
</evidence>
<feature type="binding site" evidence="10">
    <location>
        <position position="231"/>
    </location>
    <ligand>
        <name>beta-D-galactose</name>
        <dbReference type="ChEBI" id="CHEBI:27667"/>
    </ligand>
</feature>
<evidence type="ECO:0000256" key="6">
    <source>
        <dbReference type="ARBA" id="ARBA00023235"/>
    </source>
</evidence>
<dbReference type="Gene3D" id="2.70.98.10">
    <property type="match status" value="1"/>
</dbReference>
<comment type="pathway">
    <text evidence="2 8">Carbohydrate metabolism; hexose metabolism.</text>
</comment>
<feature type="active site" description="Proton donor" evidence="9">
    <location>
        <position position="168"/>
    </location>
</feature>
<proteinExistence type="inferred from homology"/>
<feature type="binding site" evidence="11">
    <location>
        <begin position="168"/>
        <end position="170"/>
    </location>
    <ligand>
        <name>beta-D-galactose</name>
        <dbReference type="ChEBI" id="CHEBI:27667"/>
    </ligand>
</feature>
<evidence type="ECO:0000256" key="11">
    <source>
        <dbReference type="PIRSR" id="PIRSR005096-3"/>
    </source>
</evidence>
<dbReference type="InterPro" id="IPR047215">
    <property type="entry name" value="Galactose_mutarotase-like"/>
</dbReference>
<dbReference type="InterPro" id="IPR011013">
    <property type="entry name" value="Gal_mutarotase_sf_dom"/>
</dbReference>
<feature type="binding site" evidence="11">
    <location>
        <begin position="71"/>
        <end position="72"/>
    </location>
    <ligand>
        <name>beta-D-galactose</name>
        <dbReference type="ChEBI" id="CHEBI:27667"/>
    </ligand>
</feature>
<dbReference type="NCBIfam" id="NF008277">
    <property type="entry name" value="PRK11055.1"/>
    <property type="match status" value="1"/>
</dbReference>
<evidence type="ECO:0000256" key="9">
    <source>
        <dbReference type="PIRSR" id="PIRSR005096-1"/>
    </source>
</evidence>
<dbReference type="SUPFAM" id="SSF74650">
    <property type="entry name" value="Galactose mutarotase-like"/>
    <property type="match status" value="1"/>
</dbReference>
<evidence type="ECO:0000256" key="4">
    <source>
        <dbReference type="ARBA" id="ARBA00013185"/>
    </source>
</evidence>
<evidence type="ECO:0000256" key="3">
    <source>
        <dbReference type="ARBA" id="ARBA00006206"/>
    </source>
</evidence>
<dbReference type="PANTHER" id="PTHR10091">
    <property type="entry name" value="ALDOSE-1-EPIMERASE"/>
    <property type="match status" value="1"/>
</dbReference>
<dbReference type="PROSITE" id="PS00545">
    <property type="entry name" value="ALDOSE_1_EPIMERASE"/>
    <property type="match status" value="1"/>
</dbReference>
<evidence type="ECO:0000256" key="8">
    <source>
        <dbReference type="PIRNR" id="PIRNR005096"/>
    </source>
</evidence>
<keyword evidence="13" id="KW-1185">Reference proteome</keyword>
<dbReference type="GO" id="GO:0030246">
    <property type="term" value="F:carbohydrate binding"/>
    <property type="evidence" value="ECO:0007669"/>
    <property type="project" value="InterPro"/>
</dbReference>
<dbReference type="EC" id="5.1.3.3" evidence="4 8"/>
<dbReference type="InterPro" id="IPR014718">
    <property type="entry name" value="GH-type_carb-bd"/>
</dbReference>
<dbReference type="GO" id="GO:0004034">
    <property type="term" value="F:aldose 1-epimerase activity"/>
    <property type="evidence" value="ECO:0007669"/>
    <property type="project" value="UniProtKB-EC"/>
</dbReference>
<reference evidence="12 13" key="1">
    <citation type="journal article" date="2018" name="Front. Microbiol.">
        <title>Description and Comparative Genomics of Macrococcus caseolyticus subsp. hominis subsp. nov., Macrococcus goetzii sp. nov., Macrococcus epidermidis sp. nov., and Macrococcus bohemicus sp. nov., Novel Macrococci From Human Clinical Material With Virulence Potential and Suspected Uptake of Foreign DNA by Natural Transformation.</title>
        <authorList>
            <person name="Maslanova I."/>
            <person name="Wertheimer Z."/>
            <person name="Sedlacek I."/>
            <person name="Svec P."/>
            <person name="Indrakova A."/>
            <person name="Kovarovic V."/>
            <person name="Schumann P."/>
            <person name="Sproer C."/>
            <person name="Kralova S."/>
            <person name="Sedo O."/>
            <person name="Kristofova L."/>
            <person name="Vrbovska V."/>
            <person name="Fuzik T."/>
            <person name="Petras P."/>
            <person name="Zdrahal Z."/>
            <person name="Ruzickova V."/>
            <person name="Doskar J."/>
            <person name="Pantucek R."/>
        </authorList>
    </citation>
    <scope>NUCLEOTIDE SEQUENCE [LARGE SCALE GENOMIC DNA]</scope>
    <source>
        <strain evidence="12 13">01/688</strain>
    </source>
</reference>
<evidence type="ECO:0000256" key="7">
    <source>
        <dbReference type="ARBA" id="ARBA00023277"/>
    </source>
</evidence>
<dbReference type="GO" id="GO:0006006">
    <property type="term" value="P:glucose metabolic process"/>
    <property type="evidence" value="ECO:0007669"/>
    <property type="project" value="TreeGrafter"/>
</dbReference>
<organism evidence="12 13">
    <name type="scientific">Macrococcus epidermidis</name>
    <dbReference type="NCBI Taxonomy" id="1902580"/>
    <lineage>
        <taxon>Bacteria</taxon>
        <taxon>Bacillati</taxon>
        <taxon>Bacillota</taxon>
        <taxon>Bacilli</taxon>
        <taxon>Bacillales</taxon>
        <taxon>Staphylococcaceae</taxon>
        <taxon>Macrococcus</taxon>
    </lineage>
</organism>
<dbReference type="CDD" id="cd09019">
    <property type="entry name" value="galactose_mutarotase_like"/>
    <property type="match status" value="1"/>
</dbReference>
<evidence type="ECO:0000256" key="2">
    <source>
        <dbReference type="ARBA" id="ARBA00005028"/>
    </source>
</evidence>
<dbReference type="InterPro" id="IPR008183">
    <property type="entry name" value="Aldose_1/G6P_1-epimerase"/>
</dbReference>
<evidence type="ECO:0000256" key="1">
    <source>
        <dbReference type="ARBA" id="ARBA00001614"/>
    </source>
</evidence>
<comment type="similarity">
    <text evidence="3 8">Belongs to the aldose epimerase family.</text>
</comment>
<dbReference type="PIRSF" id="PIRSF005096">
    <property type="entry name" value="GALM"/>
    <property type="match status" value="1"/>
</dbReference>
<dbReference type="EMBL" id="PZJH01000001">
    <property type="protein sequence ID" value="RAK45913.1"/>
    <property type="molecule type" value="Genomic_DNA"/>
</dbReference>
<dbReference type="UniPathway" id="UPA00242"/>
<dbReference type="Proteomes" id="UP000249808">
    <property type="component" value="Unassembled WGS sequence"/>
</dbReference>
<dbReference type="InterPro" id="IPR018052">
    <property type="entry name" value="Ald1_epimerase_CS"/>
</dbReference>
<accession>A0A327ZU53</accession>
<evidence type="ECO:0000313" key="13">
    <source>
        <dbReference type="Proteomes" id="UP000249808"/>
    </source>
</evidence>